<name>A0A8J3E921_9GAMM</name>
<evidence type="ECO:0000259" key="4">
    <source>
        <dbReference type="Pfam" id="PF13193"/>
    </source>
</evidence>
<dbReference type="RefSeq" id="WP_117002950.1">
    <property type="nucleotide sequence ID" value="NZ_BMJS01000018.1"/>
</dbReference>
<dbReference type="Pfam" id="PF13193">
    <property type="entry name" value="AMP-binding_C"/>
    <property type="match status" value="1"/>
</dbReference>
<dbReference type="Gene3D" id="3.40.50.12780">
    <property type="entry name" value="N-terminal domain of ligase-like"/>
    <property type="match status" value="1"/>
</dbReference>
<evidence type="ECO:0000256" key="1">
    <source>
        <dbReference type="ARBA" id="ARBA00006432"/>
    </source>
</evidence>
<evidence type="ECO:0000313" key="5">
    <source>
        <dbReference type="EMBL" id="GGG00077.1"/>
    </source>
</evidence>
<gene>
    <name evidence="5" type="ORF">GCM10010995_16770</name>
</gene>
<sequence length="493" mass="56020">MLTPLDIQTVDHFLAHLKRLDNTPMFIYQDQIFSYADMHDYTFSIAHWLAENNTTRVMFAINNSPLSVGLFFASWYQRVNCIPVNPRFIANELLELVKRAKPDLLMIEPKQYSDALNHYCQIQQIELVIIDNALDYLQSLKKVSGTEICDLSQAQSEGITYHISSGTGGHYNFHGHYTQQILAYAYARQFDYGLNKGDISLVHLSFNHAYAFSYQLLPNIALGNCMVLAPSFDATTSLKLIDQYQITALALLPTMYYQLALKAQKTPISHKLRHLSVAGDQPSEFLIHLIKKTFNASLLNGLGMTEVYGYAQNLTASSVYNKIKIFDDIKIKIEAIEHDHLKPVNDNNKDIGELYIKAPMQPISHQGQWLATGDYGYIDDTHHLYFLGRIKDIIVKGGSKIAPLELEHYLYQMPEIEQVAVIGKKDDIWGELVCACIATKGNQSLTLEAINTFLTPFLAAYKHIDQLYLYPQLPLNITGKIDRFRLKTEINNA</sequence>
<dbReference type="SUPFAM" id="SSF56801">
    <property type="entry name" value="Acetyl-CoA synthetase-like"/>
    <property type="match status" value="1"/>
</dbReference>
<dbReference type="CDD" id="cd04433">
    <property type="entry name" value="AFD_class_I"/>
    <property type="match status" value="1"/>
</dbReference>
<protein>
    <submittedName>
        <fullName evidence="5">AMP-binding protein</fullName>
    </submittedName>
</protein>
<evidence type="ECO:0000259" key="3">
    <source>
        <dbReference type="Pfam" id="PF00501"/>
    </source>
</evidence>
<dbReference type="PANTHER" id="PTHR43201">
    <property type="entry name" value="ACYL-COA SYNTHETASE"/>
    <property type="match status" value="1"/>
</dbReference>
<accession>A0A8J3E921</accession>
<keyword evidence="6" id="KW-1185">Reference proteome</keyword>
<proteinExistence type="inferred from homology"/>
<dbReference type="Proteomes" id="UP000636949">
    <property type="component" value="Unassembled WGS sequence"/>
</dbReference>
<dbReference type="GO" id="GO:0006631">
    <property type="term" value="P:fatty acid metabolic process"/>
    <property type="evidence" value="ECO:0007669"/>
    <property type="project" value="TreeGrafter"/>
</dbReference>
<dbReference type="OrthoDB" id="9803968at2"/>
<keyword evidence="2" id="KW-0436">Ligase</keyword>
<dbReference type="InterPro" id="IPR042099">
    <property type="entry name" value="ANL_N_sf"/>
</dbReference>
<dbReference type="PANTHER" id="PTHR43201:SF5">
    <property type="entry name" value="MEDIUM-CHAIN ACYL-COA LIGASE ACSF2, MITOCHONDRIAL"/>
    <property type="match status" value="1"/>
</dbReference>
<dbReference type="InterPro" id="IPR000873">
    <property type="entry name" value="AMP-dep_synth/lig_dom"/>
</dbReference>
<comment type="similarity">
    <text evidence="1">Belongs to the ATP-dependent AMP-binding enzyme family.</text>
</comment>
<feature type="domain" description="AMP-binding enzyme C-terminal" evidence="4">
    <location>
        <begin position="405"/>
        <end position="480"/>
    </location>
</feature>
<dbReference type="GO" id="GO:0031956">
    <property type="term" value="F:medium-chain fatty acid-CoA ligase activity"/>
    <property type="evidence" value="ECO:0007669"/>
    <property type="project" value="TreeGrafter"/>
</dbReference>
<reference evidence="5" key="2">
    <citation type="submission" date="2020-09" db="EMBL/GenBank/DDBJ databases">
        <authorList>
            <person name="Sun Q."/>
            <person name="Zhou Y."/>
        </authorList>
    </citation>
    <scope>NUCLEOTIDE SEQUENCE</scope>
    <source>
        <strain evidence="5">CGMCC 1.15758</strain>
    </source>
</reference>
<reference evidence="5" key="1">
    <citation type="journal article" date="2014" name="Int. J. Syst. Evol. Microbiol.">
        <title>Complete genome sequence of Corynebacterium casei LMG S-19264T (=DSM 44701T), isolated from a smear-ripened cheese.</title>
        <authorList>
            <consortium name="US DOE Joint Genome Institute (JGI-PGF)"/>
            <person name="Walter F."/>
            <person name="Albersmeier A."/>
            <person name="Kalinowski J."/>
            <person name="Ruckert C."/>
        </authorList>
    </citation>
    <scope>NUCLEOTIDE SEQUENCE</scope>
    <source>
        <strain evidence="5">CGMCC 1.15758</strain>
    </source>
</reference>
<evidence type="ECO:0000256" key="2">
    <source>
        <dbReference type="ARBA" id="ARBA00022598"/>
    </source>
</evidence>
<dbReference type="AlphaFoldDB" id="A0A8J3E921"/>
<comment type="caution">
    <text evidence="5">The sequence shown here is derived from an EMBL/GenBank/DDBJ whole genome shotgun (WGS) entry which is preliminary data.</text>
</comment>
<organism evidence="5 6">
    <name type="scientific">Cysteiniphilum litorale</name>
    <dbReference type="NCBI Taxonomy" id="2056700"/>
    <lineage>
        <taxon>Bacteria</taxon>
        <taxon>Pseudomonadati</taxon>
        <taxon>Pseudomonadota</taxon>
        <taxon>Gammaproteobacteria</taxon>
        <taxon>Thiotrichales</taxon>
        <taxon>Fastidiosibacteraceae</taxon>
        <taxon>Cysteiniphilum</taxon>
    </lineage>
</organism>
<evidence type="ECO:0000313" key="6">
    <source>
        <dbReference type="Proteomes" id="UP000636949"/>
    </source>
</evidence>
<feature type="domain" description="AMP-dependent synthetase/ligase" evidence="3">
    <location>
        <begin position="18"/>
        <end position="359"/>
    </location>
</feature>
<dbReference type="Pfam" id="PF00501">
    <property type="entry name" value="AMP-binding"/>
    <property type="match status" value="1"/>
</dbReference>
<dbReference type="InterPro" id="IPR045851">
    <property type="entry name" value="AMP-bd_C_sf"/>
</dbReference>
<dbReference type="Gene3D" id="3.30.300.30">
    <property type="match status" value="1"/>
</dbReference>
<dbReference type="InterPro" id="IPR025110">
    <property type="entry name" value="AMP-bd_C"/>
</dbReference>
<dbReference type="EMBL" id="BMJS01000018">
    <property type="protein sequence ID" value="GGG00077.1"/>
    <property type="molecule type" value="Genomic_DNA"/>
</dbReference>